<protein>
    <submittedName>
        <fullName evidence="1">Uncharacterized protein</fullName>
    </submittedName>
</protein>
<evidence type="ECO:0000313" key="2">
    <source>
        <dbReference type="Proteomes" id="UP001144352"/>
    </source>
</evidence>
<evidence type="ECO:0000313" key="1">
    <source>
        <dbReference type="EMBL" id="GLI39331.1"/>
    </source>
</evidence>
<keyword evidence="2" id="KW-1185">Reference proteome</keyword>
<comment type="caution">
    <text evidence="1">The sequence shown here is derived from an EMBL/GenBank/DDBJ whole genome shotgun (WGS) entry which is preliminary data.</text>
</comment>
<gene>
    <name evidence="1" type="ORF">GHYDROH2_28320</name>
</gene>
<proteinExistence type="predicted"/>
<reference evidence="1" key="1">
    <citation type="submission" date="2022-12" db="EMBL/GenBank/DDBJ databases">
        <title>Reference genome sequencing for broad-spectrum identification of bacterial and archaeal isolates by mass spectrometry.</title>
        <authorList>
            <person name="Sekiguchi Y."/>
            <person name="Tourlousse D.M."/>
        </authorList>
    </citation>
    <scope>NUCLEOTIDE SEQUENCE</scope>
    <source>
        <strain evidence="1">H2</strain>
    </source>
</reference>
<organism evidence="1 2">
    <name type="scientific">Geobacter hydrogenophilus</name>
    <dbReference type="NCBI Taxonomy" id="40983"/>
    <lineage>
        <taxon>Bacteria</taxon>
        <taxon>Pseudomonadati</taxon>
        <taxon>Thermodesulfobacteriota</taxon>
        <taxon>Desulfuromonadia</taxon>
        <taxon>Geobacterales</taxon>
        <taxon>Geobacteraceae</taxon>
        <taxon>Geobacter</taxon>
    </lineage>
</organism>
<name>A0A9W6LEB0_9BACT</name>
<dbReference type="AlphaFoldDB" id="A0A9W6LEB0"/>
<dbReference type="EMBL" id="BSDS01000002">
    <property type="protein sequence ID" value="GLI39331.1"/>
    <property type="molecule type" value="Genomic_DNA"/>
</dbReference>
<dbReference type="Proteomes" id="UP001144352">
    <property type="component" value="Unassembled WGS sequence"/>
</dbReference>
<accession>A0A9W6LEB0</accession>
<sequence>MLMEPDLPGFGAELEARPQVVVAGLANRFDFAVEFIHRTPDVSLSFLQIYNHVISNCIFCPYFILARPAEETLSISQKPAHKAH</sequence>